<protein>
    <submittedName>
        <fullName evidence="1">Uncharacterized protein</fullName>
    </submittedName>
</protein>
<proteinExistence type="predicted"/>
<gene>
    <name evidence="1" type="ORF">SVIM_LOCUS25384</name>
</gene>
<dbReference type="EMBL" id="CAADRP010000071">
    <property type="protein sequence ID" value="VFU22549.1"/>
    <property type="molecule type" value="Genomic_DNA"/>
</dbReference>
<sequence length="208" mass="24023">MRQSGPSSRQLNNKNGCPWLTPMLNPVQEGGQVSVAVLDLQGRSYQRHKMKGGAHGGSKYKLMASKKMEYCRNLISSERNWKMEEYSKADQERNKELQCGTSVNNNFVELLFTLISHHKANMGLRIGDRCDRILWHGKGVKQLSYFPRFFLQAPFCLCLPGKMVRANRWQRRGQIYLAITDFQIISKGYRIIAYKHANTIAETEEMQF</sequence>
<dbReference type="AlphaFoldDB" id="A0A6N2K370"/>
<evidence type="ECO:0000313" key="1">
    <source>
        <dbReference type="EMBL" id="VFU22549.1"/>
    </source>
</evidence>
<accession>A0A6N2K370</accession>
<name>A0A6N2K370_SALVM</name>
<reference evidence="1" key="1">
    <citation type="submission" date="2019-03" db="EMBL/GenBank/DDBJ databases">
        <authorList>
            <person name="Mank J."/>
            <person name="Almeida P."/>
        </authorList>
    </citation>
    <scope>NUCLEOTIDE SEQUENCE</scope>
    <source>
        <strain evidence="1">78183</strain>
    </source>
</reference>
<organism evidence="1">
    <name type="scientific">Salix viminalis</name>
    <name type="common">Common osier</name>
    <name type="synonym">Basket willow</name>
    <dbReference type="NCBI Taxonomy" id="40686"/>
    <lineage>
        <taxon>Eukaryota</taxon>
        <taxon>Viridiplantae</taxon>
        <taxon>Streptophyta</taxon>
        <taxon>Embryophyta</taxon>
        <taxon>Tracheophyta</taxon>
        <taxon>Spermatophyta</taxon>
        <taxon>Magnoliopsida</taxon>
        <taxon>eudicotyledons</taxon>
        <taxon>Gunneridae</taxon>
        <taxon>Pentapetalae</taxon>
        <taxon>rosids</taxon>
        <taxon>fabids</taxon>
        <taxon>Malpighiales</taxon>
        <taxon>Salicaceae</taxon>
        <taxon>Saliceae</taxon>
        <taxon>Salix</taxon>
    </lineage>
</organism>